<dbReference type="Proteomes" id="UP000243807">
    <property type="component" value="Chromosome"/>
</dbReference>
<accession>A0A1P8UFI2</accession>
<dbReference type="EMBL" id="CP019434">
    <property type="protein sequence ID" value="APZ42606.1"/>
    <property type="molecule type" value="Genomic_DNA"/>
</dbReference>
<evidence type="ECO:0000313" key="1">
    <source>
        <dbReference type="EMBL" id="APZ42606.1"/>
    </source>
</evidence>
<dbReference type="KEGG" id="afy:BW247_05420"/>
<protein>
    <submittedName>
        <fullName evidence="1">Uncharacterized protein</fullName>
    </submittedName>
</protein>
<dbReference type="AlphaFoldDB" id="A0A1P8UFI2"/>
<dbReference type="RefSeq" id="WP_076836260.1">
    <property type="nucleotide sequence ID" value="NZ_CP019434.1"/>
</dbReference>
<name>A0A1P8UFI2_9GAMM</name>
<gene>
    <name evidence="1" type="ORF">BW247_05420</name>
</gene>
<evidence type="ECO:0000313" key="2">
    <source>
        <dbReference type="Proteomes" id="UP000243807"/>
    </source>
</evidence>
<dbReference type="OrthoDB" id="5796379at2"/>
<keyword evidence="2" id="KW-1185">Reference proteome</keyword>
<organism evidence="1 2">
    <name type="scientific">Acidihalobacter ferrooxydans</name>
    <dbReference type="NCBI Taxonomy" id="1765967"/>
    <lineage>
        <taxon>Bacteria</taxon>
        <taxon>Pseudomonadati</taxon>
        <taxon>Pseudomonadota</taxon>
        <taxon>Gammaproteobacteria</taxon>
        <taxon>Chromatiales</taxon>
        <taxon>Ectothiorhodospiraceae</taxon>
        <taxon>Acidihalobacter</taxon>
    </lineage>
</organism>
<sequence>MLYPLEEPGYEARVAERQAGNVPLPYDDDDTVEHNLAFTVFLSPEQQEEVRNTSGVLEKRCLVAKYVKQFAMSSPRARG</sequence>
<proteinExistence type="predicted"/>
<reference evidence="1 2" key="1">
    <citation type="submission" date="2017-01" db="EMBL/GenBank/DDBJ databases">
        <title>Draft sequence of Acidihalobacter ferrooxidans strain DSM 14175 (strain V8).</title>
        <authorList>
            <person name="Khaleque H.N."/>
            <person name="Ramsay J.P."/>
            <person name="Murphy R.J.T."/>
            <person name="Kaksonen A.H."/>
            <person name="Boxall N.J."/>
            <person name="Watkin E.L.J."/>
        </authorList>
    </citation>
    <scope>NUCLEOTIDE SEQUENCE [LARGE SCALE GENOMIC DNA]</scope>
    <source>
        <strain evidence="1 2">V8</strain>
    </source>
</reference>